<gene>
    <name evidence="1" type="ORF">HPB50_025072</name>
</gene>
<accession>A0ACB7TNQ3</accession>
<comment type="caution">
    <text evidence="1">The sequence shown here is derived from an EMBL/GenBank/DDBJ whole genome shotgun (WGS) entry which is preliminary data.</text>
</comment>
<name>A0ACB7TNQ3_HYAAI</name>
<organism evidence="1 2">
    <name type="scientific">Hyalomma asiaticum</name>
    <name type="common">Tick</name>
    <dbReference type="NCBI Taxonomy" id="266040"/>
    <lineage>
        <taxon>Eukaryota</taxon>
        <taxon>Metazoa</taxon>
        <taxon>Ecdysozoa</taxon>
        <taxon>Arthropoda</taxon>
        <taxon>Chelicerata</taxon>
        <taxon>Arachnida</taxon>
        <taxon>Acari</taxon>
        <taxon>Parasitiformes</taxon>
        <taxon>Ixodida</taxon>
        <taxon>Ixodoidea</taxon>
        <taxon>Ixodidae</taxon>
        <taxon>Hyalomminae</taxon>
        <taxon>Hyalomma</taxon>
    </lineage>
</organism>
<protein>
    <submittedName>
        <fullName evidence="1">Uncharacterized protein</fullName>
    </submittedName>
</protein>
<reference evidence="1" key="1">
    <citation type="submission" date="2020-05" db="EMBL/GenBank/DDBJ databases">
        <title>Large-scale comparative analyses of tick genomes elucidate their genetic diversity and vector capacities.</title>
        <authorList>
            <person name="Jia N."/>
            <person name="Wang J."/>
            <person name="Shi W."/>
            <person name="Du L."/>
            <person name="Sun Y."/>
            <person name="Zhan W."/>
            <person name="Jiang J."/>
            <person name="Wang Q."/>
            <person name="Zhang B."/>
            <person name="Ji P."/>
            <person name="Sakyi L.B."/>
            <person name="Cui X."/>
            <person name="Yuan T."/>
            <person name="Jiang B."/>
            <person name="Yang W."/>
            <person name="Lam T.T.-Y."/>
            <person name="Chang Q."/>
            <person name="Ding S."/>
            <person name="Wang X."/>
            <person name="Zhu J."/>
            <person name="Ruan X."/>
            <person name="Zhao L."/>
            <person name="Wei J."/>
            <person name="Que T."/>
            <person name="Du C."/>
            <person name="Cheng J."/>
            <person name="Dai P."/>
            <person name="Han X."/>
            <person name="Huang E."/>
            <person name="Gao Y."/>
            <person name="Liu J."/>
            <person name="Shao H."/>
            <person name="Ye R."/>
            <person name="Li L."/>
            <person name="Wei W."/>
            <person name="Wang X."/>
            <person name="Wang C."/>
            <person name="Yang T."/>
            <person name="Huo Q."/>
            <person name="Li W."/>
            <person name="Guo W."/>
            <person name="Chen H."/>
            <person name="Zhou L."/>
            <person name="Ni X."/>
            <person name="Tian J."/>
            <person name="Zhou Y."/>
            <person name="Sheng Y."/>
            <person name="Liu T."/>
            <person name="Pan Y."/>
            <person name="Xia L."/>
            <person name="Li J."/>
            <person name="Zhao F."/>
            <person name="Cao W."/>
        </authorList>
    </citation>
    <scope>NUCLEOTIDE SEQUENCE</scope>
    <source>
        <strain evidence="1">Hyas-2018</strain>
    </source>
</reference>
<keyword evidence="2" id="KW-1185">Reference proteome</keyword>
<sequence length="1014" mass="114103">MNVGETDGTSTPAVETLPPSTCSKQTPERQQQSGKKDPRNKTSLAPRLSDHDTADLSTVDHLRSRQRSSQEHNHGVTGTLCDSSFRREQREPTCFASETLDISDRGSSQHTERSLNRLRSSEVVSVSSSSSLNNHIVQPQLPKQPIRYATVEKAKTPIESGSPSPPLTRSQQSPRGAACNSSFRRAAHSSLGVKSPANTASQAWSKSCDERSRSPANMPHTQRTKKPGTPEPRKEWDSDYAVQLAETTNPVIAPNRSGLMRNISGVRGEGPPRWRTTNSRWLTEGSYPMNKLERCPSKRYSSRASLQRQRAPIERGRTFCTPTASRRNWVSTQLSIGGSSNLKLKAKLFPCVFVVFLGLLLTIAWFVLREKGHTGSEEALLCHTDDCREYAFYLDFHRNLSVEPCNDFYAHVCSSWQPPKGYGQVASTAMAEVTIKWIRSFEEFLDKAANASRVGRKPQAMFKACVADRLTNSADVKRFLRFLSEMKLSWPEQPPALPSALGVLIDLALNWRDTFWLTLRVQAGKRSRKRLLITQGNKDVLLFFAKNHFHVQKQGAYLDYWTMHFKSLYGNETVPLTEKEILESGSLQTTVVNLLLGATKRKPKVPLLVPLSRIGDYTGRLNSSLWLDQLNSHINEDSSFSSEDEAFIEDRYFLESIVQLFAQNEDEVLLRQMSWEFVQTHIVVVDKAPLEVALWGKTHAAPYIPIYCTMYVEDVYRPLLAYLYSASSLTYRDHLLVNVGVKSLMRQVTEKVNSSWLSEPSKAIAKQKYKSMSVKLWSPDLAQEEVERFYRCFPNSGRSFVQIWIEGHECLRRVSSTPFQESSRGMHDVVSSSSVIYDYLSNSVDVAVPIFSRPVYYSYGTRAMFYGGVGFLLASQMMKAQDSTGLYINANGSVVDGSWMAASDSDELQNRIRCLGVGTEDYLVSHVAALEVAYSAFAAEDGLQYSRRQISRNLTEAQVFFLMLCRAMCHAAEPAWDPGTDCNMLLKNSPHFSEAFHCARGSPMNPERKCGYFE</sequence>
<dbReference type="EMBL" id="CM023481">
    <property type="protein sequence ID" value="KAH6948550.1"/>
    <property type="molecule type" value="Genomic_DNA"/>
</dbReference>
<evidence type="ECO:0000313" key="2">
    <source>
        <dbReference type="Proteomes" id="UP000821845"/>
    </source>
</evidence>
<proteinExistence type="predicted"/>
<dbReference type="Proteomes" id="UP000821845">
    <property type="component" value="Chromosome 1"/>
</dbReference>
<evidence type="ECO:0000313" key="1">
    <source>
        <dbReference type="EMBL" id="KAH6948550.1"/>
    </source>
</evidence>